<dbReference type="Pfam" id="PF20684">
    <property type="entry name" value="Fung_rhodopsin"/>
    <property type="match status" value="1"/>
</dbReference>
<keyword evidence="10" id="KW-1185">Reference proteome</keyword>
<dbReference type="PANTHER" id="PTHR33048:SF146">
    <property type="entry name" value="INTEGRAL MEMBRANE PROTEIN"/>
    <property type="match status" value="1"/>
</dbReference>
<dbReference type="OrthoDB" id="4682787at2759"/>
<evidence type="ECO:0000256" key="4">
    <source>
        <dbReference type="ARBA" id="ARBA00023136"/>
    </source>
</evidence>
<dbReference type="PANTHER" id="PTHR33048">
    <property type="entry name" value="PTH11-LIKE INTEGRAL MEMBRANE PROTEIN (AFU_ORTHOLOGUE AFUA_5G11245)"/>
    <property type="match status" value="1"/>
</dbReference>
<feature type="compositionally biased region" description="Low complexity" evidence="6">
    <location>
        <begin position="386"/>
        <end position="403"/>
    </location>
</feature>
<comment type="similarity">
    <text evidence="5">Belongs to the SAT4 family.</text>
</comment>
<dbReference type="Proteomes" id="UP000799778">
    <property type="component" value="Unassembled WGS sequence"/>
</dbReference>
<evidence type="ECO:0000259" key="8">
    <source>
        <dbReference type="Pfam" id="PF20684"/>
    </source>
</evidence>
<organism evidence="9 10">
    <name type="scientific">Aaosphaeria arxii CBS 175.79</name>
    <dbReference type="NCBI Taxonomy" id="1450172"/>
    <lineage>
        <taxon>Eukaryota</taxon>
        <taxon>Fungi</taxon>
        <taxon>Dikarya</taxon>
        <taxon>Ascomycota</taxon>
        <taxon>Pezizomycotina</taxon>
        <taxon>Dothideomycetes</taxon>
        <taxon>Pleosporomycetidae</taxon>
        <taxon>Pleosporales</taxon>
        <taxon>Pleosporales incertae sedis</taxon>
        <taxon>Aaosphaeria</taxon>
    </lineage>
</organism>
<keyword evidence="3 7" id="KW-1133">Transmembrane helix</keyword>
<protein>
    <recommendedName>
        <fullName evidence="8">Rhodopsin domain-containing protein</fullName>
    </recommendedName>
</protein>
<keyword evidence="4 7" id="KW-0472">Membrane</keyword>
<reference evidence="9" key="1">
    <citation type="journal article" date="2020" name="Stud. Mycol.">
        <title>101 Dothideomycetes genomes: a test case for predicting lifestyles and emergence of pathogens.</title>
        <authorList>
            <person name="Haridas S."/>
            <person name="Albert R."/>
            <person name="Binder M."/>
            <person name="Bloem J."/>
            <person name="Labutti K."/>
            <person name="Salamov A."/>
            <person name="Andreopoulos B."/>
            <person name="Baker S."/>
            <person name="Barry K."/>
            <person name="Bills G."/>
            <person name="Bluhm B."/>
            <person name="Cannon C."/>
            <person name="Castanera R."/>
            <person name="Culley D."/>
            <person name="Daum C."/>
            <person name="Ezra D."/>
            <person name="Gonzalez J."/>
            <person name="Henrissat B."/>
            <person name="Kuo A."/>
            <person name="Liang C."/>
            <person name="Lipzen A."/>
            <person name="Lutzoni F."/>
            <person name="Magnuson J."/>
            <person name="Mondo S."/>
            <person name="Nolan M."/>
            <person name="Ohm R."/>
            <person name="Pangilinan J."/>
            <person name="Park H.-J."/>
            <person name="Ramirez L."/>
            <person name="Alfaro M."/>
            <person name="Sun H."/>
            <person name="Tritt A."/>
            <person name="Yoshinaga Y."/>
            <person name="Zwiers L.-H."/>
            <person name="Turgeon B."/>
            <person name="Goodwin S."/>
            <person name="Spatafora J."/>
            <person name="Crous P."/>
            <person name="Grigoriev I."/>
        </authorList>
    </citation>
    <scope>NUCLEOTIDE SEQUENCE</scope>
    <source>
        <strain evidence="9">CBS 175.79</strain>
    </source>
</reference>
<comment type="subcellular location">
    <subcellularLocation>
        <location evidence="1">Membrane</location>
        <topology evidence="1">Multi-pass membrane protein</topology>
    </subcellularLocation>
</comment>
<evidence type="ECO:0000256" key="6">
    <source>
        <dbReference type="SAM" id="MobiDB-lite"/>
    </source>
</evidence>
<evidence type="ECO:0000256" key="1">
    <source>
        <dbReference type="ARBA" id="ARBA00004141"/>
    </source>
</evidence>
<feature type="transmembrane region" description="Helical" evidence="7">
    <location>
        <begin position="48"/>
        <end position="70"/>
    </location>
</feature>
<feature type="transmembrane region" description="Helical" evidence="7">
    <location>
        <begin position="222"/>
        <end position="244"/>
    </location>
</feature>
<evidence type="ECO:0000256" key="5">
    <source>
        <dbReference type="ARBA" id="ARBA00038359"/>
    </source>
</evidence>
<sequence length="496" mass="54975">MAPAGGQAPGLPPIGDPTNPLEIMLNTPALRPPEGIVVEMTLDGPDQVWFLVVAILCTAVPGIFLILRVYTKLAISRGFELADYFIFLAFPLMVVEIANGYLMVKWGAGVHQWQVTFRQLFNQLYYLRVFAPTRQLNRLMWYGACTTIAACFIFYTVFTFWTMFYCKPRTMIWNKFTPDGKCHDHGPIVISQGIFNMASDVIILLLPTRSLWQLRVPLARKLVITSLFATGLLACVASVMRIVFTIKIAPIFTESDISHNGLLIGLWTQAEVALGFIVACSLSLPKLVQAKRKKISQAMSKVSSPFSSIRSTIRSRSGSQSTKRSNSTSDGSRKGSLPLIVMQSEAGGIKRPIYYEERELRAQHEKGMFPIKEERDPYPLPSEAGSTYSPSIHSPRSSTSSDDPTLHVAPLNWMNKGAPRNLGVLPPAPDSVDGTEGPLHEIATLPPVLNGMNAGGERASHRLTQKELFVLQQFNFERFSDSVDIERTADLALKGR</sequence>
<feature type="compositionally biased region" description="Low complexity" evidence="6">
    <location>
        <begin position="306"/>
        <end position="321"/>
    </location>
</feature>
<dbReference type="EMBL" id="ML978068">
    <property type="protein sequence ID" value="KAF2018084.1"/>
    <property type="molecule type" value="Genomic_DNA"/>
</dbReference>
<dbReference type="RefSeq" id="XP_033386423.1">
    <property type="nucleotide sequence ID" value="XM_033525839.1"/>
</dbReference>
<gene>
    <name evidence="9" type="ORF">BU24DRAFT_408037</name>
</gene>
<dbReference type="AlphaFoldDB" id="A0A6A5Y0K2"/>
<feature type="region of interest" description="Disordered" evidence="6">
    <location>
        <begin position="370"/>
        <end position="404"/>
    </location>
</feature>
<feature type="transmembrane region" description="Helical" evidence="7">
    <location>
        <begin position="82"/>
        <end position="104"/>
    </location>
</feature>
<name>A0A6A5Y0K2_9PLEO</name>
<feature type="domain" description="Rhodopsin" evidence="8">
    <location>
        <begin position="124"/>
        <end position="288"/>
    </location>
</feature>
<feature type="region of interest" description="Disordered" evidence="6">
    <location>
        <begin position="306"/>
        <end position="341"/>
    </location>
</feature>
<evidence type="ECO:0000256" key="7">
    <source>
        <dbReference type="SAM" id="Phobius"/>
    </source>
</evidence>
<feature type="transmembrane region" description="Helical" evidence="7">
    <location>
        <begin position="139"/>
        <end position="166"/>
    </location>
</feature>
<evidence type="ECO:0000256" key="2">
    <source>
        <dbReference type="ARBA" id="ARBA00022692"/>
    </source>
</evidence>
<evidence type="ECO:0000313" key="9">
    <source>
        <dbReference type="EMBL" id="KAF2018084.1"/>
    </source>
</evidence>
<proteinExistence type="inferred from homology"/>
<dbReference type="InterPro" id="IPR049326">
    <property type="entry name" value="Rhodopsin_dom_fungi"/>
</dbReference>
<accession>A0A6A5Y0K2</accession>
<keyword evidence="2 7" id="KW-0812">Transmembrane</keyword>
<dbReference type="GeneID" id="54283236"/>
<evidence type="ECO:0000313" key="10">
    <source>
        <dbReference type="Proteomes" id="UP000799778"/>
    </source>
</evidence>
<dbReference type="GO" id="GO:0016020">
    <property type="term" value="C:membrane"/>
    <property type="evidence" value="ECO:0007669"/>
    <property type="project" value="UniProtKB-SubCell"/>
</dbReference>
<evidence type="ECO:0000256" key="3">
    <source>
        <dbReference type="ARBA" id="ARBA00022989"/>
    </source>
</evidence>
<dbReference type="InterPro" id="IPR052337">
    <property type="entry name" value="SAT4-like"/>
</dbReference>